<reference evidence="4" key="1">
    <citation type="journal article" date="2016" name="Sci. Rep.">
        <title>Molecular characterization of firefly nuptial gifts: a multi-omics approach sheds light on postcopulatory sexual selection.</title>
        <authorList>
            <person name="Al-Wathiqui N."/>
            <person name="Fallon T.R."/>
            <person name="South A."/>
            <person name="Weng J.K."/>
            <person name="Lewis S.M."/>
        </authorList>
    </citation>
    <scope>NUCLEOTIDE SEQUENCE</scope>
</reference>
<dbReference type="GO" id="GO:2001136">
    <property type="term" value="P:negative regulation of endocytic recycling"/>
    <property type="evidence" value="ECO:0007669"/>
    <property type="project" value="TreeGrafter"/>
</dbReference>
<organism evidence="4">
    <name type="scientific">Photinus pyralis</name>
    <name type="common">Common eastern firefly</name>
    <name type="synonym">Lampyris pyralis</name>
    <dbReference type="NCBI Taxonomy" id="7054"/>
    <lineage>
        <taxon>Eukaryota</taxon>
        <taxon>Metazoa</taxon>
        <taxon>Ecdysozoa</taxon>
        <taxon>Arthropoda</taxon>
        <taxon>Hexapoda</taxon>
        <taxon>Insecta</taxon>
        <taxon>Pterygota</taxon>
        <taxon>Neoptera</taxon>
        <taxon>Endopterygota</taxon>
        <taxon>Coleoptera</taxon>
        <taxon>Polyphaga</taxon>
        <taxon>Elateriformia</taxon>
        <taxon>Elateroidea</taxon>
        <taxon>Lampyridae</taxon>
        <taxon>Lampyrinae</taxon>
        <taxon>Photinus</taxon>
    </lineage>
</organism>
<proteinExistence type="predicted"/>
<accession>A0A1Y1LRT2</accession>
<dbReference type="SMART" id="SM00516">
    <property type="entry name" value="SEC14"/>
    <property type="match status" value="1"/>
</dbReference>
<dbReference type="SUPFAM" id="SSF52087">
    <property type="entry name" value="CRAL/TRIO domain"/>
    <property type="match status" value="1"/>
</dbReference>
<evidence type="ECO:0000313" key="4">
    <source>
        <dbReference type="EMBL" id="JAV75548.1"/>
    </source>
</evidence>
<dbReference type="InterPro" id="IPR000198">
    <property type="entry name" value="RhoGAP_dom"/>
</dbReference>
<evidence type="ECO:0000313" key="6">
    <source>
        <dbReference type="EMBL" id="KAB0805230.1"/>
    </source>
</evidence>
<reference evidence="5 7" key="2">
    <citation type="journal article" date="2018" name="Elife">
        <title>Firefly genomes illuminate parallel origins of bioluminescence in beetles.</title>
        <authorList>
            <person name="Fallon T.R."/>
            <person name="Lower S.E."/>
            <person name="Chang C.H."/>
            <person name="Bessho-Uehara M."/>
            <person name="Martin G.J."/>
            <person name="Bewick A.J."/>
            <person name="Behringer M."/>
            <person name="Debat H.J."/>
            <person name="Wong I."/>
            <person name="Day J.C."/>
            <person name="Suvorov A."/>
            <person name="Silva C.J."/>
            <person name="Stanger-Hall K.F."/>
            <person name="Hall D.W."/>
            <person name="Schmitz R.J."/>
            <person name="Nelson D.R."/>
            <person name="Lewis S.M."/>
            <person name="Shigenobu S."/>
            <person name="Bybee S.M."/>
            <person name="Larracuente A.M."/>
            <person name="Oba Y."/>
            <person name="Weng J.K."/>
        </authorList>
    </citation>
    <scope>NUCLEOTIDE SEQUENCE [LARGE SCALE GENOMIC DNA]</scope>
    <source>
        <strain evidence="5">1611_PpyrPB1</strain>
        <tissue evidence="5">Whole body</tissue>
    </source>
</reference>
<dbReference type="PANTHER" id="PTHR45808:SF2">
    <property type="entry name" value="RHO GTPASE-ACTIVATING PROTEIN 68F"/>
    <property type="match status" value="1"/>
</dbReference>
<feature type="region of interest" description="Disordered" evidence="1">
    <location>
        <begin position="1"/>
        <end position="24"/>
    </location>
</feature>
<dbReference type="Proteomes" id="UP000327044">
    <property type="component" value="Unassembled WGS sequence"/>
</dbReference>
<evidence type="ECO:0000256" key="1">
    <source>
        <dbReference type="SAM" id="MobiDB-lite"/>
    </source>
</evidence>
<gene>
    <name evidence="6" type="ORF">PPYR_02200</name>
    <name evidence="5" type="ORF">PPYR_10959</name>
</gene>
<dbReference type="OrthoDB" id="19923at2759"/>
<dbReference type="EMBL" id="GEZM01050566">
    <property type="protein sequence ID" value="JAV75548.1"/>
    <property type="molecule type" value="Transcribed_RNA"/>
</dbReference>
<dbReference type="SMART" id="SM00324">
    <property type="entry name" value="RhoGAP"/>
    <property type="match status" value="1"/>
</dbReference>
<dbReference type="SUPFAM" id="SSF48350">
    <property type="entry name" value="GTPase activation domain, GAP"/>
    <property type="match status" value="1"/>
</dbReference>
<evidence type="ECO:0000313" key="5">
    <source>
        <dbReference type="EMBL" id="KAB0796898.1"/>
    </source>
</evidence>
<name>A0A1Y1LRT2_PHOPY</name>
<evidence type="ECO:0008006" key="8">
    <source>
        <dbReference type="Google" id="ProtNLM"/>
    </source>
</evidence>
<dbReference type="Gene3D" id="3.40.525.10">
    <property type="entry name" value="CRAL-TRIO lipid binding domain"/>
    <property type="match status" value="1"/>
</dbReference>
<dbReference type="PROSITE" id="PS50191">
    <property type="entry name" value="CRAL_TRIO"/>
    <property type="match status" value="1"/>
</dbReference>
<dbReference type="EMBL" id="VVIM01000001">
    <property type="protein sequence ID" value="KAB0805230.1"/>
    <property type="molecule type" value="Genomic_DNA"/>
</dbReference>
<dbReference type="PANTHER" id="PTHR45808">
    <property type="entry name" value="RHO GTPASE-ACTIVATING PROTEIN 68F"/>
    <property type="match status" value="1"/>
</dbReference>
<dbReference type="Pfam" id="PF00620">
    <property type="entry name" value="RhoGAP"/>
    <property type="match status" value="1"/>
</dbReference>
<feature type="domain" description="CRAL-TRIO" evidence="2">
    <location>
        <begin position="109"/>
        <end position="264"/>
    </location>
</feature>
<evidence type="ECO:0000259" key="3">
    <source>
        <dbReference type="PROSITE" id="PS50238"/>
    </source>
</evidence>
<dbReference type="FunCoup" id="A0A1Y1LRT2">
    <property type="interactions" value="1314"/>
</dbReference>
<dbReference type="Pfam" id="PF13716">
    <property type="entry name" value="CRAL_TRIO_2"/>
    <property type="match status" value="1"/>
</dbReference>
<dbReference type="GO" id="GO:0005737">
    <property type="term" value="C:cytoplasm"/>
    <property type="evidence" value="ECO:0007669"/>
    <property type="project" value="TreeGrafter"/>
</dbReference>
<dbReference type="InterPro" id="IPR008936">
    <property type="entry name" value="Rho_GTPase_activation_prot"/>
</dbReference>
<keyword evidence="7" id="KW-1185">Reference proteome</keyword>
<dbReference type="GO" id="GO:0005096">
    <property type="term" value="F:GTPase activator activity"/>
    <property type="evidence" value="ECO:0007669"/>
    <property type="project" value="TreeGrafter"/>
</dbReference>
<dbReference type="EMBL" id="VVIM01000007">
    <property type="protein sequence ID" value="KAB0796898.1"/>
    <property type="molecule type" value="Genomic_DNA"/>
</dbReference>
<dbReference type="InParanoid" id="A0A1Y1LRT2"/>
<feature type="domain" description="Rho-GAP" evidence="3">
    <location>
        <begin position="285"/>
        <end position="469"/>
    </location>
</feature>
<dbReference type="Gene3D" id="1.10.555.10">
    <property type="entry name" value="Rho GTPase activation protein"/>
    <property type="match status" value="1"/>
</dbReference>
<reference evidence="5" key="3">
    <citation type="submission" date="2019-08" db="EMBL/GenBank/DDBJ databases">
        <authorList>
            <consortium name="Photinus pyralis genome working group"/>
            <person name="Fallon T.R."/>
            <person name="Sander Lower S.E."/>
            <person name="Weng J.-K."/>
        </authorList>
    </citation>
    <scope>NUCLEOTIDE SEQUENCE</scope>
    <source>
        <strain evidence="5">1611_PpyrPB1</strain>
        <tissue evidence="5">Whole body</tissue>
    </source>
</reference>
<dbReference type="GO" id="GO:0007264">
    <property type="term" value="P:small GTPase-mediated signal transduction"/>
    <property type="evidence" value="ECO:0007669"/>
    <property type="project" value="TreeGrafter"/>
</dbReference>
<protein>
    <recommendedName>
        <fullName evidence="8">Rho-GAP domain-containing protein</fullName>
    </recommendedName>
</protein>
<dbReference type="AlphaFoldDB" id="A0A1Y1LRT2"/>
<dbReference type="InterPro" id="IPR036865">
    <property type="entry name" value="CRAL-TRIO_dom_sf"/>
</dbReference>
<dbReference type="CDD" id="cd00170">
    <property type="entry name" value="SEC14"/>
    <property type="match status" value="1"/>
</dbReference>
<evidence type="ECO:0000259" key="2">
    <source>
        <dbReference type="PROSITE" id="PS50191"/>
    </source>
</evidence>
<dbReference type="PROSITE" id="PS50238">
    <property type="entry name" value="RHOGAP"/>
    <property type="match status" value="1"/>
</dbReference>
<dbReference type="InterPro" id="IPR001251">
    <property type="entry name" value="CRAL-TRIO_dom"/>
</dbReference>
<evidence type="ECO:0000313" key="7">
    <source>
        <dbReference type="Proteomes" id="UP000327044"/>
    </source>
</evidence>
<sequence>MDTNKMGPNIKTFQGGCLADTTEEPYPSLSDFHDYEPNLEFDDTELHQSPDAIANTVDLMQEIETNGMGSPVSDFTDENFEEQLAEAYEEGLDSLIYTSYPEVGDTSDKFLDVAKHGIVDVKGDDALGRKVIVVYACKLPLVKDIDHGRFLRYLIHTLDKYVEQDYSLVYFHYGLTSKNKPSIAWLWQAYKAFDRKYKKNLQALYLVHPTNFLRIISKVFRPVISVKFGRKINYINSLKELSEHIRLEQLSIPEQVKEHDRVLGGSNNITVADSRPEYPTQQFGVTLQFIKQHYKVVIPPVVRQCVEFLDKPDALETEGLFRRSASVMKVKQLKDVANRGETLAFEDPHEAAVLLKTLLRELKEPLLTYDLYDEVMQFQSWNRDEQLRQVSILVMEKLPEDNYKVLKYIITFLSRVMERADLNKMTAQNLAVVFGPNLVWSENVTMSLSAIGPINMFTQFLLQHHGEIFIV</sequence>